<dbReference type="PANTHER" id="PTHR24171">
    <property type="entry name" value="ANKYRIN REPEAT DOMAIN-CONTAINING PROTEIN 39-RELATED"/>
    <property type="match status" value="1"/>
</dbReference>
<dbReference type="PROSITE" id="PS50088">
    <property type="entry name" value="ANK_REPEAT"/>
    <property type="match status" value="4"/>
</dbReference>
<dbReference type="AlphaFoldDB" id="A0A183CNN4"/>
<accession>A0A183CNN4</accession>
<organism evidence="4 5">
    <name type="scientific">Globodera pallida</name>
    <name type="common">Potato cyst nematode worm</name>
    <name type="synonym">Heterodera pallida</name>
    <dbReference type="NCBI Taxonomy" id="36090"/>
    <lineage>
        <taxon>Eukaryota</taxon>
        <taxon>Metazoa</taxon>
        <taxon>Ecdysozoa</taxon>
        <taxon>Nematoda</taxon>
        <taxon>Chromadorea</taxon>
        <taxon>Rhabditida</taxon>
        <taxon>Tylenchina</taxon>
        <taxon>Tylenchomorpha</taxon>
        <taxon>Tylenchoidea</taxon>
        <taxon>Heteroderidae</taxon>
        <taxon>Heteroderinae</taxon>
        <taxon>Globodera</taxon>
    </lineage>
</organism>
<dbReference type="Pfam" id="PF12796">
    <property type="entry name" value="Ank_2"/>
    <property type="match status" value="1"/>
</dbReference>
<name>A0A183CNN4_GLOPA</name>
<keyword evidence="4" id="KW-1185">Reference proteome</keyword>
<dbReference type="SMART" id="SM00248">
    <property type="entry name" value="ANK"/>
    <property type="match status" value="4"/>
</dbReference>
<dbReference type="Proteomes" id="UP000050741">
    <property type="component" value="Unassembled WGS sequence"/>
</dbReference>
<evidence type="ECO:0000256" key="3">
    <source>
        <dbReference type="PROSITE-ProRule" id="PRU00023"/>
    </source>
</evidence>
<dbReference type="InterPro" id="IPR036770">
    <property type="entry name" value="Ankyrin_rpt-contain_sf"/>
</dbReference>
<feature type="repeat" description="ANK" evidence="3">
    <location>
        <begin position="2"/>
        <end position="34"/>
    </location>
</feature>
<reference evidence="4" key="1">
    <citation type="submission" date="2014-05" db="EMBL/GenBank/DDBJ databases">
        <title>The genome and life-stage specific transcriptomes of Globodera pallida elucidate key aspects of plant parasitism by a cyst nematode.</title>
        <authorList>
            <person name="Cotton J.A."/>
            <person name="Lilley C.J."/>
            <person name="Jones L.M."/>
            <person name="Kikuchi T."/>
            <person name="Reid A.J."/>
            <person name="Thorpe P."/>
            <person name="Tsai I.J."/>
            <person name="Beasley H."/>
            <person name="Blok V."/>
            <person name="Cock P.J.A."/>
            <person name="Van den Akker S.E."/>
            <person name="Holroyd N."/>
            <person name="Hunt M."/>
            <person name="Mantelin S."/>
            <person name="Naghra H."/>
            <person name="Pain A."/>
            <person name="Palomares-Rius J.E."/>
            <person name="Zarowiecki M."/>
            <person name="Berriman M."/>
            <person name="Jones J.T."/>
            <person name="Urwin P.E."/>
        </authorList>
    </citation>
    <scope>NUCLEOTIDE SEQUENCE [LARGE SCALE GENOMIC DNA]</scope>
    <source>
        <strain evidence="4">Lindley</strain>
    </source>
</reference>
<sequence>MDINQSLAVAASNGDEELCKQLVADGADVNYSSDIDGDTALIASAGEGHYGIVTLLVEHGAIVDKKNDEGWTALMTAASGGHVDIINYLFDEGALIEHVDVKGYTPLFMAVDNCHFNAVNCLIKLGANLGHKCYAGELAVNLATRKRRPERPDIVQILRDGYE</sequence>
<dbReference type="Gene3D" id="1.25.40.20">
    <property type="entry name" value="Ankyrin repeat-containing domain"/>
    <property type="match status" value="1"/>
</dbReference>
<dbReference type="InterPro" id="IPR002110">
    <property type="entry name" value="Ankyrin_rpt"/>
</dbReference>
<evidence type="ECO:0000256" key="1">
    <source>
        <dbReference type="ARBA" id="ARBA00022737"/>
    </source>
</evidence>
<dbReference type="WBParaSite" id="GPLIN_001449100">
    <property type="protein sequence ID" value="GPLIN_001449100"/>
    <property type="gene ID" value="GPLIN_001449100"/>
</dbReference>
<dbReference type="SUPFAM" id="SSF48403">
    <property type="entry name" value="Ankyrin repeat"/>
    <property type="match status" value="1"/>
</dbReference>
<evidence type="ECO:0000313" key="5">
    <source>
        <dbReference type="WBParaSite" id="GPLIN_001449100"/>
    </source>
</evidence>
<feature type="repeat" description="ANK" evidence="3">
    <location>
        <begin position="102"/>
        <end position="129"/>
    </location>
</feature>
<feature type="repeat" description="ANK" evidence="3">
    <location>
        <begin position="69"/>
        <end position="101"/>
    </location>
</feature>
<dbReference type="Pfam" id="PF13606">
    <property type="entry name" value="Ank_3"/>
    <property type="match status" value="1"/>
</dbReference>
<evidence type="ECO:0000313" key="4">
    <source>
        <dbReference type="Proteomes" id="UP000050741"/>
    </source>
</evidence>
<keyword evidence="2 3" id="KW-0040">ANK repeat</keyword>
<reference evidence="5" key="2">
    <citation type="submission" date="2016-06" db="UniProtKB">
        <authorList>
            <consortium name="WormBaseParasite"/>
        </authorList>
    </citation>
    <scope>IDENTIFICATION</scope>
</reference>
<feature type="repeat" description="ANK" evidence="3">
    <location>
        <begin position="36"/>
        <end position="68"/>
    </location>
</feature>
<dbReference type="PROSITE" id="PS50297">
    <property type="entry name" value="ANK_REP_REGION"/>
    <property type="match status" value="3"/>
</dbReference>
<keyword evidence="1" id="KW-0677">Repeat</keyword>
<protein>
    <submittedName>
        <fullName evidence="5">ANK_REP_REGION domain-containing protein</fullName>
    </submittedName>
</protein>
<evidence type="ECO:0000256" key="2">
    <source>
        <dbReference type="ARBA" id="ARBA00023043"/>
    </source>
</evidence>
<proteinExistence type="predicted"/>